<protein>
    <recommendedName>
        <fullName evidence="4">Transmembrane protein</fullName>
    </recommendedName>
</protein>
<organism evidence="2 3">
    <name type="scientific">Chelatococcus daeguensis</name>
    <dbReference type="NCBI Taxonomy" id="444444"/>
    <lineage>
        <taxon>Bacteria</taxon>
        <taxon>Pseudomonadati</taxon>
        <taxon>Pseudomonadota</taxon>
        <taxon>Alphaproteobacteria</taxon>
        <taxon>Hyphomicrobiales</taxon>
        <taxon>Chelatococcaceae</taxon>
        <taxon>Chelatococcus</taxon>
    </lineage>
</organism>
<evidence type="ECO:0000313" key="2">
    <source>
        <dbReference type="EMBL" id="APF36711.1"/>
    </source>
</evidence>
<reference evidence="2 3" key="1">
    <citation type="submission" date="2016-11" db="EMBL/GenBank/DDBJ databases">
        <title>Complete genome sequence of the aerobically denitrifying bacterium Chelatococcus daeguensis TAD1.</title>
        <authorList>
            <person name="Yang Y."/>
            <person name="Huang S."/>
            <person name="Lin E."/>
        </authorList>
    </citation>
    <scope>NUCLEOTIDE SEQUENCE [LARGE SCALE GENOMIC DNA]</scope>
    <source>
        <strain evidence="2 3">TAD1</strain>
    </source>
</reference>
<dbReference type="Proteomes" id="UP000182703">
    <property type="component" value="Chromosome"/>
</dbReference>
<keyword evidence="3" id="KW-1185">Reference proteome</keyword>
<dbReference type="KEGG" id="cdq:BOQ54_04720"/>
<keyword evidence="1" id="KW-0472">Membrane</keyword>
<feature type="transmembrane region" description="Helical" evidence="1">
    <location>
        <begin position="77"/>
        <end position="95"/>
    </location>
</feature>
<sequence>MTPLKPAPDGDPGSEDGNVRMAEAEFEELLARAAERGARRALADVGLEGRDAALDIRDLRSLIECIRFVRRTAVQTAVRLITTGILLALLAGIAIKLKLFGNGP</sequence>
<proteinExistence type="predicted"/>
<dbReference type="EMBL" id="CP018095">
    <property type="protein sequence ID" value="APF36711.1"/>
    <property type="molecule type" value="Genomic_DNA"/>
</dbReference>
<keyword evidence="1" id="KW-0812">Transmembrane</keyword>
<evidence type="ECO:0008006" key="4">
    <source>
        <dbReference type="Google" id="ProtNLM"/>
    </source>
</evidence>
<accession>A0AAC9NYM9</accession>
<dbReference type="Pfam" id="PF19622">
    <property type="entry name" value="DUF6127"/>
    <property type="match status" value="1"/>
</dbReference>
<keyword evidence="1" id="KW-1133">Transmembrane helix</keyword>
<dbReference type="AlphaFoldDB" id="A0AAC9NYM9"/>
<dbReference type="InterPro" id="IPR046130">
    <property type="entry name" value="DUF6127"/>
</dbReference>
<gene>
    <name evidence="2" type="ORF">BOQ54_04720</name>
</gene>
<evidence type="ECO:0000256" key="1">
    <source>
        <dbReference type="SAM" id="Phobius"/>
    </source>
</evidence>
<name>A0AAC9NYM9_9HYPH</name>
<evidence type="ECO:0000313" key="3">
    <source>
        <dbReference type="Proteomes" id="UP000182703"/>
    </source>
</evidence>